<dbReference type="CDD" id="cd01129">
    <property type="entry name" value="PulE-GspE-like"/>
    <property type="match status" value="1"/>
</dbReference>
<dbReference type="InterPro" id="IPR003593">
    <property type="entry name" value="AAA+_ATPase"/>
</dbReference>
<dbReference type="Gene3D" id="3.40.50.300">
    <property type="entry name" value="P-loop containing nucleotide triphosphate hydrolases"/>
    <property type="match status" value="1"/>
</dbReference>
<dbReference type="Pfam" id="PF05157">
    <property type="entry name" value="MshEN"/>
    <property type="match status" value="1"/>
</dbReference>
<dbReference type="PANTHER" id="PTHR30258">
    <property type="entry name" value="TYPE II SECRETION SYSTEM PROTEIN GSPE-RELATED"/>
    <property type="match status" value="1"/>
</dbReference>
<dbReference type="Pfam" id="PF00437">
    <property type="entry name" value="T2SSE"/>
    <property type="match status" value="1"/>
</dbReference>
<dbReference type="PROSITE" id="PS00662">
    <property type="entry name" value="T2SP_E"/>
    <property type="match status" value="1"/>
</dbReference>
<dbReference type="EMBL" id="JAQSIP010000012">
    <property type="protein sequence ID" value="MDD0840752.1"/>
    <property type="molecule type" value="Genomic_DNA"/>
</dbReference>
<evidence type="ECO:0000256" key="1">
    <source>
        <dbReference type="ARBA" id="ARBA00006611"/>
    </source>
</evidence>
<dbReference type="Gene3D" id="3.30.450.90">
    <property type="match status" value="1"/>
</dbReference>
<dbReference type="SUPFAM" id="SSF160246">
    <property type="entry name" value="EspE N-terminal domain-like"/>
    <property type="match status" value="1"/>
</dbReference>
<sequence>MTRPERVRLGDLLVKQGYLSAAQIDEALKDQAATGRKLGRILLERRFVTEDQIAMALGRQMALPYVNVDRLNLDPDVVRLLPESQARRFRALVLARTPVGLQVAMADPTDLSAYDELCRLLRSEIELAVVTESQVLEVVDRLYRRTSEISGLAKALEADLGEVADFGQLLSSNGQEDAPVVRLLQSVFDDALQVKASDIHFEPQEGRLQIRFRIDGVLHPQTTADLRIASAVVLRLKLISGLDISEKRQPQDGRFVVKSRERPLDVRISTMPTQYGESVVMRLLTRAEGIQNLDDIAMPAAVLRQFRSAIARPNGLVLVTGPTGSGKTTTLYAALDELNTPQTKVITVEDPVEYRLDGINQVQVNEKIDLSFSKVLRSALRQDPDVLLIGEIRDLETAQIGLRAAMTGHMVLATLHTNDAASAPTRLVDMGVPGFLVASALQGVLAQRLVRRCCVRCQTERPLAPREAEWLAAALGGEARVNVQRVGAGCSHCNNTGYLGRIGVYEFLDITRSLASAASRDDPADFLRLARQQMGSHTLRHQAASLALSGVTSVAEAMKVSYETDD</sequence>
<name>A0ABT5N3U9_9BURK</name>
<evidence type="ECO:0000256" key="2">
    <source>
        <dbReference type="ARBA" id="ARBA00022741"/>
    </source>
</evidence>
<dbReference type="InterPro" id="IPR027417">
    <property type="entry name" value="P-loop_NTPase"/>
</dbReference>
<organism evidence="5 6">
    <name type="scientific">Curvibacter cyanobacteriorum</name>
    <dbReference type="NCBI Taxonomy" id="3026422"/>
    <lineage>
        <taxon>Bacteria</taxon>
        <taxon>Pseudomonadati</taxon>
        <taxon>Pseudomonadota</taxon>
        <taxon>Betaproteobacteria</taxon>
        <taxon>Burkholderiales</taxon>
        <taxon>Comamonadaceae</taxon>
        <taxon>Curvibacter</taxon>
    </lineage>
</organism>
<dbReference type="Proteomes" id="UP001528673">
    <property type="component" value="Unassembled WGS sequence"/>
</dbReference>
<dbReference type="PANTHER" id="PTHR30258:SF29">
    <property type="entry name" value="MSHA PILUS ASSEMBLY ATPASE MSHE"/>
    <property type="match status" value="1"/>
</dbReference>
<evidence type="ECO:0000256" key="3">
    <source>
        <dbReference type="ARBA" id="ARBA00022840"/>
    </source>
</evidence>
<dbReference type="InterPro" id="IPR007831">
    <property type="entry name" value="T2SS_GspE_N"/>
</dbReference>
<comment type="similarity">
    <text evidence="1">Belongs to the GSP E family.</text>
</comment>
<evidence type="ECO:0000313" key="6">
    <source>
        <dbReference type="Proteomes" id="UP001528673"/>
    </source>
</evidence>
<dbReference type="Gene3D" id="3.30.300.160">
    <property type="entry name" value="Type II secretion system, protein E, N-terminal domain"/>
    <property type="match status" value="1"/>
</dbReference>
<dbReference type="RefSeq" id="WP_273953537.1">
    <property type="nucleotide sequence ID" value="NZ_JAQSIP010000012.1"/>
</dbReference>
<evidence type="ECO:0000313" key="5">
    <source>
        <dbReference type="EMBL" id="MDD0840752.1"/>
    </source>
</evidence>
<feature type="domain" description="Bacterial type II secretion system protein E" evidence="4">
    <location>
        <begin position="380"/>
        <end position="394"/>
    </location>
</feature>
<accession>A0ABT5N3U9</accession>
<keyword evidence="6" id="KW-1185">Reference proteome</keyword>
<dbReference type="SUPFAM" id="SSF52540">
    <property type="entry name" value="P-loop containing nucleoside triphosphate hydrolases"/>
    <property type="match status" value="1"/>
</dbReference>
<keyword evidence="3" id="KW-0067">ATP-binding</keyword>
<dbReference type="InterPro" id="IPR001482">
    <property type="entry name" value="T2SS/T4SS_dom"/>
</dbReference>
<proteinExistence type="inferred from homology"/>
<reference evidence="5 6" key="1">
    <citation type="submission" date="2023-02" db="EMBL/GenBank/DDBJ databases">
        <title>Bacterial whole genomic sequence of Curvibacter sp. HBC61.</title>
        <authorList>
            <person name="Le V."/>
            <person name="Ko S.-R."/>
            <person name="Ahn C.-Y."/>
            <person name="Oh H.-M."/>
        </authorList>
    </citation>
    <scope>NUCLEOTIDE SEQUENCE [LARGE SCALE GENOMIC DNA]</scope>
    <source>
        <strain evidence="5 6">HBC61</strain>
    </source>
</reference>
<dbReference type="InterPro" id="IPR037257">
    <property type="entry name" value="T2SS_E_N_sf"/>
</dbReference>
<gene>
    <name evidence="5" type="ORF">PSQ40_19405</name>
</gene>
<keyword evidence="2" id="KW-0547">Nucleotide-binding</keyword>
<protein>
    <submittedName>
        <fullName evidence="5">GspE/PulE family protein</fullName>
    </submittedName>
</protein>
<evidence type="ECO:0000259" key="4">
    <source>
        <dbReference type="PROSITE" id="PS00662"/>
    </source>
</evidence>
<comment type="caution">
    <text evidence="5">The sequence shown here is derived from an EMBL/GenBank/DDBJ whole genome shotgun (WGS) entry which is preliminary data.</text>
</comment>
<dbReference type="SMART" id="SM00382">
    <property type="entry name" value="AAA"/>
    <property type="match status" value="1"/>
</dbReference>